<reference evidence="1" key="1">
    <citation type="journal article" date="2013" name="Genetics">
        <title>The draft genome and transcriptome of Panagrellus redivivus are shaped by the harsh demands of a free-living lifestyle.</title>
        <authorList>
            <person name="Srinivasan J."/>
            <person name="Dillman A.R."/>
            <person name="Macchietto M.G."/>
            <person name="Heikkinen L."/>
            <person name="Lakso M."/>
            <person name="Fracchia K.M."/>
            <person name="Antoshechkin I."/>
            <person name="Mortazavi A."/>
            <person name="Wong G."/>
            <person name="Sternberg P.W."/>
        </authorList>
    </citation>
    <scope>NUCLEOTIDE SEQUENCE [LARGE SCALE GENOMIC DNA]</scope>
    <source>
        <strain evidence="1">MT8872</strain>
    </source>
</reference>
<keyword evidence="1" id="KW-1185">Reference proteome</keyword>
<dbReference type="AlphaFoldDB" id="A0A7E4VPN3"/>
<protein>
    <submittedName>
        <fullName evidence="2">Secreted protein</fullName>
    </submittedName>
</protein>
<proteinExistence type="predicted"/>
<sequence length="114" mass="12775">MKPQCIFFCSCKTSQISCQLGTLEGQLAACTSPQGTYFYPPRPTRASRFNHFHGSFLRHLWFRRQHPKNVYNPVGTGTKGVKEPLTSIVVSLGPDLLAHRNEFNLIVLVVAIEA</sequence>
<dbReference type="Proteomes" id="UP000492821">
    <property type="component" value="Unassembled WGS sequence"/>
</dbReference>
<organism evidence="1 2">
    <name type="scientific">Panagrellus redivivus</name>
    <name type="common">Microworm</name>
    <dbReference type="NCBI Taxonomy" id="6233"/>
    <lineage>
        <taxon>Eukaryota</taxon>
        <taxon>Metazoa</taxon>
        <taxon>Ecdysozoa</taxon>
        <taxon>Nematoda</taxon>
        <taxon>Chromadorea</taxon>
        <taxon>Rhabditida</taxon>
        <taxon>Tylenchina</taxon>
        <taxon>Panagrolaimomorpha</taxon>
        <taxon>Panagrolaimoidea</taxon>
        <taxon>Panagrolaimidae</taxon>
        <taxon>Panagrellus</taxon>
    </lineage>
</organism>
<evidence type="ECO:0000313" key="1">
    <source>
        <dbReference type="Proteomes" id="UP000492821"/>
    </source>
</evidence>
<evidence type="ECO:0000313" key="2">
    <source>
        <dbReference type="WBParaSite" id="Pan_g23445.t1"/>
    </source>
</evidence>
<reference evidence="2" key="2">
    <citation type="submission" date="2020-10" db="UniProtKB">
        <authorList>
            <consortium name="WormBaseParasite"/>
        </authorList>
    </citation>
    <scope>IDENTIFICATION</scope>
</reference>
<name>A0A7E4VPN3_PANRE</name>
<accession>A0A7E4VPN3</accession>
<dbReference type="WBParaSite" id="Pan_g23445.t1">
    <property type="protein sequence ID" value="Pan_g23445.t1"/>
    <property type="gene ID" value="Pan_g23445"/>
</dbReference>